<keyword evidence="2" id="KW-1185">Reference proteome</keyword>
<dbReference type="EMBL" id="ACCL02000012">
    <property type="protein sequence ID" value="EET60300.1"/>
    <property type="molecule type" value="Genomic_DNA"/>
</dbReference>
<dbReference type="Proteomes" id="UP000005561">
    <property type="component" value="Unassembled WGS sequence"/>
</dbReference>
<feature type="non-terminal residue" evidence="1">
    <location>
        <position position="1"/>
    </location>
</feature>
<dbReference type="AlphaFoldDB" id="C6LGV0"/>
<proteinExistence type="predicted"/>
<organism evidence="1 2">
    <name type="scientific">Marvinbryantia formatexigens DSM 14469</name>
    <dbReference type="NCBI Taxonomy" id="478749"/>
    <lineage>
        <taxon>Bacteria</taxon>
        <taxon>Bacillati</taxon>
        <taxon>Bacillota</taxon>
        <taxon>Clostridia</taxon>
        <taxon>Lachnospirales</taxon>
        <taxon>Lachnospiraceae</taxon>
        <taxon>Marvinbryantia</taxon>
    </lineage>
</organism>
<gene>
    <name evidence="1" type="ORF">BRYFOR_07860</name>
</gene>
<accession>C6LGV0</accession>
<evidence type="ECO:0000313" key="2">
    <source>
        <dbReference type="Proteomes" id="UP000005561"/>
    </source>
</evidence>
<comment type="caution">
    <text evidence="1">The sequence shown here is derived from an EMBL/GenBank/DDBJ whole genome shotgun (WGS) entry which is preliminary data.</text>
</comment>
<sequence>EEVVVLWGDKGHRQKEIRAKVAPFPYYNGDFRNETFDTEKIPRRF</sequence>
<protein>
    <submittedName>
        <fullName evidence="1">Uncharacterized protein</fullName>
    </submittedName>
</protein>
<reference evidence="1" key="1">
    <citation type="submission" date="2009-07" db="EMBL/GenBank/DDBJ databases">
        <authorList>
            <person name="Weinstock G."/>
            <person name="Sodergren E."/>
            <person name="Clifton S."/>
            <person name="Fulton L."/>
            <person name="Fulton B."/>
            <person name="Courtney L."/>
            <person name="Fronick C."/>
            <person name="Harrison M."/>
            <person name="Strong C."/>
            <person name="Farmer C."/>
            <person name="Delahaunty K."/>
            <person name="Markovic C."/>
            <person name="Hall O."/>
            <person name="Minx P."/>
            <person name="Tomlinson C."/>
            <person name="Mitreva M."/>
            <person name="Nelson J."/>
            <person name="Hou S."/>
            <person name="Wollam A."/>
            <person name="Pepin K.H."/>
            <person name="Johnson M."/>
            <person name="Bhonagiri V."/>
            <person name="Nash W.E."/>
            <person name="Warren W."/>
            <person name="Chinwalla A."/>
            <person name="Mardis E.R."/>
            <person name="Wilson R.K."/>
        </authorList>
    </citation>
    <scope>NUCLEOTIDE SEQUENCE [LARGE SCALE GENOMIC DNA]</scope>
    <source>
        <strain evidence="1">DSM 14469</strain>
    </source>
</reference>
<name>C6LGV0_9FIRM</name>
<evidence type="ECO:0000313" key="1">
    <source>
        <dbReference type="EMBL" id="EET60300.1"/>
    </source>
</evidence>